<dbReference type="AlphaFoldDB" id="A0A7C2NUS7"/>
<evidence type="ECO:0000313" key="2">
    <source>
        <dbReference type="EMBL" id="HET47480.1"/>
    </source>
</evidence>
<name>A0A7C2NUS7_9BACT</name>
<feature type="region of interest" description="Disordered" evidence="1">
    <location>
        <begin position="77"/>
        <end position="106"/>
    </location>
</feature>
<feature type="compositionally biased region" description="Basic and acidic residues" evidence="1">
    <location>
        <begin position="77"/>
        <end position="86"/>
    </location>
</feature>
<dbReference type="EMBL" id="DSMR01000358">
    <property type="protein sequence ID" value="HET47480.1"/>
    <property type="molecule type" value="Genomic_DNA"/>
</dbReference>
<reference evidence="2" key="1">
    <citation type="journal article" date="2020" name="mSystems">
        <title>Genome- and Community-Level Interaction Insights into Carbon Utilization and Element Cycling Functions of Hydrothermarchaeota in Hydrothermal Sediment.</title>
        <authorList>
            <person name="Zhou Z."/>
            <person name="Liu Y."/>
            <person name="Xu W."/>
            <person name="Pan J."/>
            <person name="Luo Z.H."/>
            <person name="Li M."/>
        </authorList>
    </citation>
    <scope>NUCLEOTIDE SEQUENCE [LARGE SCALE GENOMIC DNA]</scope>
    <source>
        <strain evidence="2">SpSt-299</strain>
    </source>
</reference>
<gene>
    <name evidence="2" type="ORF">ENQ31_04895</name>
</gene>
<evidence type="ECO:0000256" key="1">
    <source>
        <dbReference type="SAM" id="MobiDB-lite"/>
    </source>
</evidence>
<dbReference type="SUPFAM" id="SSF48695">
    <property type="entry name" value="Multiheme cytochromes"/>
    <property type="match status" value="1"/>
</dbReference>
<evidence type="ECO:0008006" key="3">
    <source>
        <dbReference type="Google" id="ProtNLM"/>
    </source>
</evidence>
<comment type="caution">
    <text evidence="2">The sequence shown here is derived from an EMBL/GenBank/DDBJ whole genome shotgun (WGS) entry which is preliminary data.</text>
</comment>
<sequence>MPERGRWGLALFLGLLGVFAVLLLASDRAPKMPSDPDHGIDLPEIRCLSCHGYGQKHPRPEDHPLRDDCFSCHRDAQGKLHPRRDAPTSLPGGWRDDPRLLAKGAR</sequence>
<organism evidence="2">
    <name type="scientific">Thermoanaerobaculum aquaticum</name>
    <dbReference type="NCBI Taxonomy" id="1312852"/>
    <lineage>
        <taxon>Bacteria</taxon>
        <taxon>Pseudomonadati</taxon>
        <taxon>Acidobacteriota</taxon>
        <taxon>Thermoanaerobaculia</taxon>
        <taxon>Thermoanaerobaculales</taxon>
        <taxon>Thermoanaerobaculaceae</taxon>
        <taxon>Thermoanaerobaculum</taxon>
    </lineage>
</organism>
<protein>
    <recommendedName>
        <fullName evidence="3">Doubled CXXCH motif domain-containing protein</fullName>
    </recommendedName>
</protein>
<dbReference type="InterPro" id="IPR036280">
    <property type="entry name" value="Multihaem_cyt_sf"/>
</dbReference>
<proteinExistence type="predicted"/>
<accession>A0A7C2NUS7</accession>